<dbReference type="SMART" id="SM00422">
    <property type="entry name" value="HTH_MERR"/>
    <property type="match status" value="1"/>
</dbReference>
<comment type="similarity">
    <text evidence="2">Belongs to the beta sliding clamp family.</text>
</comment>
<keyword evidence="4" id="KW-0808">Transferase</keyword>
<proteinExistence type="inferred from homology"/>
<evidence type="ECO:0000256" key="2">
    <source>
        <dbReference type="ARBA" id="ARBA00010752"/>
    </source>
</evidence>
<dbReference type="CDD" id="cd01107">
    <property type="entry name" value="HTH_BmrR"/>
    <property type="match status" value="1"/>
</dbReference>
<dbReference type="InterPro" id="IPR009061">
    <property type="entry name" value="DNA-bd_dom_put_sf"/>
</dbReference>
<name>A0ABU3JKR1_9ACTN</name>
<evidence type="ECO:0000256" key="4">
    <source>
        <dbReference type="ARBA" id="ARBA00022679"/>
    </source>
</evidence>
<keyword evidence="6" id="KW-0235">DNA replication</keyword>
<dbReference type="InterPro" id="IPR046938">
    <property type="entry name" value="DNA_clamp_sf"/>
</dbReference>
<dbReference type="InterPro" id="IPR022637">
    <property type="entry name" value="DNA_polIII_beta_cen"/>
</dbReference>
<dbReference type="SUPFAM" id="SSF46955">
    <property type="entry name" value="Putative DNA-binding domain"/>
    <property type="match status" value="1"/>
</dbReference>
<dbReference type="Gene3D" id="1.10.1660.10">
    <property type="match status" value="1"/>
</dbReference>
<keyword evidence="3" id="KW-0963">Cytoplasm</keyword>
<evidence type="ECO:0000313" key="10">
    <source>
        <dbReference type="EMBL" id="MDT6982499.1"/>
    </source>
</evidence>
<dbReference type="Pfam" id="PF02767">
    <property type="entry name" value="DNA_pol3_beta_2"/>
    <property type="match status" value="1"/>
</dbReference>
<dbReference type="RefSeq" id="WP_394309551.1">
    <property type="nucleotide sequence ID" value="NZ_JASKMA010000002.1"/>
</dbReference>
<evidence type="ECO:0000259" key="9">
    <source>
        <dbReference type="PROSITE" id="PS50937"/>
    </source>
</evidence>
<comment type="caution">
    <text evidence="10">The sequence shown here is derived from an EMBL/GenBank/DDBJ whole genome shotgun (WGS) entry which is preliminary data.</text>
</comment>
<evidence type="ECO:0000313" key="11">
    <source>
        <dbReference type="Proteomes" id="UP001249760"/>
    </source>
</evidence>
<dbReference type="SMART" id="SM00480">
    <property type="entry name" value="POL3Bc"/>
    <property type="match status" value="1"/>
</dbReference>
<protein>
    <submittedName>
        <fullName evidence="10">MerR family transcriptional regulator</fullName>
    </submittedName>
</protein>
<reference evidence="10 11" key="1">
    <citation type="submission" date="2023-05" db="EMBL/GenBank/DDBJ databases">
        <title>Streptomyces fuscus sp. nov., a brown-black pigment producing actinomyces isolated from dry sand of Sea duck farm.</title>
        <authorList>
            <person name="Xie J."/>
            <person name="Shen N."/>
        </authorList>
    </citation>
    <scope>NUCLEOTIDE SEQUENCE [LARGE SCALE GENOMIC DNA]</scope>
    <source>
        <strain evidence="10 11">CGMCC 4.1745</strain>
    </source>
</reference>
<gene>
    <name evidence="10" type="ORF">QNO04_03450</name>
</gene>
<feature type="domain" description="HTH merR-type" evidence="9">
    <location>
        <begin position="1"/>
        <end position="71"/>
    </location>
</feature>
<dbReference type="Proteomes" id="UP001249760">
    <property type="component" value="Unassembled WGS sequence"/>
</dbReference>
<dbReference type="PANTHER" id="PTHR30478">
    <property type="entry name" value="DNA POLYMERASE III SUBUNIT BETA"/>
    <property type="match status" value="1"/>
</dbReference>
<keyword evidence="5" id="KW-0548">Nucleotidyltransferase</keyword>
<dbReference type="EMBL" id="JASKMA010000002">
    <property type="protein sequence ID" value="MDT6982499.1"/>
    <property type="molecule type" value="Genomic_DNA"/>
</dbReference>
<accession>A0ABU3JKR1</accession>
<dbReference type="InterPro" id="IPR000551">
    <property type="entry name" value="MerR-type_HTH_dom"/>
</dbReference>
<evidence type="ECO:0000256" key="3">
    <source>
        <dbReference type="ARBA" id="ARBA00022490"/>
    </source>
</evidence>
<organism evidence="10 11">
    <name type="scientific">Streptomyces lusitanus</name>
    <dbReference type="NCBI Taxonomy" id="68232"/>
    <lineage>
        <taxon>Bacteria</taxon>
        <taxon>Bacillati</taxon>
        <taxon>Actinomycetota</taxon>
        <taxon>Actinomycetes</taxon>
        <taxon>Kitasatosporales</taxon>
        <taxon>Streptomycetaceae</taxon>
        <taxon>Streptomyces</taxon>
    </lineage>
</organism>
<dbReference type="Pfam" id="PF13411">
    <property type="entry name" value="MerR_1"/>
    <property type="match status" value="1"/>
</dbReference>
<dbReference type="SUPFAM" id="SSF55979">
    <property type="entry name" value="DNA clamp"/>
    <property type="match status" value="2"/>
</dbReference>
<dbReference type="InterPro" id="IPR001001">
    <property type="entry name" value="DNA_polIII_beta"/>
</dbReference>
<dbReference type="PROSITE" id="PS50937">
    <property type="entry name" value="HTH_MERR_2"/>
    <property type="match status" value="1"/>
</dbReference>
<dbReference type="CDD" id="cd00140">
    <property type="entry name" value="beta_clamp"/>
    <property type="match status" value="1"/>
</dbReference>
<dbReference type="Gene3D" id="3.10.150.10">
    <property type="entry name" value="DNA Polymerase III, subunit A, domain 2"/>
    <property type="match status" value="2"/>
</dbReference>
<evidence type="ECO:0000256" key="7">
    <source>
        <dbReference type="ARBA" id="ARBA00022932"/>
    </source>
</evidence>
<keyword evidence="11" id="KW-1185">Reference proteome</keyword>
<keyword evidence="8" id="KW-0238">DNA-binding</keyword>
<evidence type="ECO:0000256" key="5">
    <source>
        <dbReference type="ARBA" id="ARBA00022695"/>
    </source>
</evidence>
<evidence type="ECO:0000256" key="8">
    <source>
        <dbReference type="ARBA" id="ARBA00023125"/>
    </source>
</evidence>
<keyword evidence="7" id="KW-0239">DNA-directed DNA polymerase</keyword>
<dbReference type="PANTHER" id="PTHR30478:SF0">
    <property type="entry name" value="BETA SLIDING CLAMP"/>
    <property type="match status" value="1"/>
</dbReference>
<evidence type="ECO:0000256" key="6">
    <source>
        <dbReference type="ARBA" id="ARBA00022705"/>
    </source>
</evidence>
<evidence type="ECO:0000256" key="1">
    <source>
        <dbReference type="ARBA" id="ARBA00004496"/>
    </source>
</evidence>
<comment type="subcellular location">
    <subcellularLocation>
        <location evidence="1">Cytoplasm</location>
    </subcellularLocation>
</comment>
<sequence>MRSIGEMARESGLGVSALRFYDRAGVLVPDQVDPVTGYRWYAPEQLGEARVLSRLRRAGMPLADVRLLLAGWTAADTDLVRGLLRAHLRRLEEGLSAARAEFSALVDLLDDRENPLMTSPRTAARLSVSGPGLAAALDAVRFAAGTDPELPVLAAVHLDAEGDALHAVATDRYRMAVARTAAGGHGGGRVQATVPLPLADAMRALLDGEDEVRLVVDDGRVTLEAGDRRTGGRCLEQDFPDYRRLVRLPAGRRAEVDVPAFTEAVRTGPVRLHEDGGPAYELTVLEVTEDGRVVTAPEGADGPDLVAVNRVFLLDALAAAAGDRLVLEFGAPTAPLVIRRPDDEHTFSLLMPVRLTD</sequence>